<dbReference type="AlphaFoldDB" id="A0A2P2KJD1"/>
<proteinExistence type="predicted"/>
<evidence type="ECO:0000256" key="1">
    <source>
        <dbReference type="SAM" id="Phobius"/>
    </source>
</evidence>
<keyword evidence="1" id="KW-0472">Membrane</keyword>
<keyword evidence="1" id="KW-0812">Transmembrane</keyword>
<organism evidence="2">
    <name type="scientific">Rhizophora mucronata</name>
    <name type="common">Asiatic mangrove</name>
    <dbReference type="NCBI Taxonomy" id="61149"/>
    <lineage>
        <taxon>Eukaryota</taxon>
        <taxon>Viridiplantae</taxon>
        <taxon>Streptophyta</taxon>
        <taxon>Embryophyta</taxon>
        <taxon>Tracheophyta</taxon>
        <taxon>Spermatophyta</taxon>
        <taxon>Magnoliopsida</taxon>
        <taxon>eudicotyledons</taxon>
        <taxon>Gunneridae</taxon>
        <taxon>Pentapetalae</taxon>
        <taxon>rosids</taxon>
        <taxon>fabids</taxon>
        <taxon>Malpighiales</taxon>
        <taxon>Rhizophoraceae</taxon>
        <taxon>Rhizophora</taxon>
    </lineage>
</organism>
<evidence type="ECO:0000313" key="2">
    <source>
        <dbReference type="EMBL" id="MBX05821.1"/>
    </source>
</evidence>
<protein>
    <submittedName>
        <fullName evidence="2">Uncharacterized protein</fullName>
    </submittedName>
</protein>
<reference evidence="2" key="1">
    <citation type="submission" date="2018-02" db="EMBL/GenBank/DDBJ databases">
        <title>Rhizophora mucronata_Transcriptome.</title>
        <authorList>
            <person name="Meera S.P."/>
            <person name="Sreeshan A."/>
            <person name="Augustine A."/>
        </authorList>
    </citation>
    <scope>NUCLEOTIDE SEQUENCE</scope>
    <source>
        <tissue evidence="2">Leaf</tissue>
    </source>
</reference>
<dbReference type="EMBL" id="GGEC01025337">
    <property type="protein sequence ID" value="MBX05821.1"/>
    <property type="molecule type" value="Transcribed_RNA"/>
</dbReference>
<accession>A0A2P2KJD1</accession>
<keyword evidence="1" id="KW-1133">Transmembrane helix</keyword>
<feature type="transmembrane region" description="Helical" evidence="1">
    <location>
        <begin position="47"/>
        <end position="68"/>
    </location>
</feature>
<sequence>MVAETEIICQQSVPAVMDVQYHLRVSKDQNLKVDVASPSTPMTFESISTQISVSLFVFSSFLTPSYFFRLCQFVCRFRVD</sequence>
<name>A0A2P2KJD1_RHIMU</name>